<sequence>MRKLIGVEMRLPDGKLPGFYAQIVKGIADRAELFDRHKELLIFRSREELPAVLDLLAHYKVESDLLDLLLLPEDGIRRGPRYEDYIVETNQENRYAVLSEVRFFELTEERPEAETAPALAQLEEELIVRLEPPGIRLLAVDAQSEEWAERVAEAYRCGVRWHRFEN</sequence>
<reference evidence="1 2" key="1">
    <citation type="submission" date="2020-08" db="EMBL/GenBank/DDBJ databases">
        <title>Cohnella phylogeny.</title>
        <authorList>
            <person name="Dunlap C."/>
        </authorList>
    </citation>
    <scope>NUCLEOTIDE SEQUENCE [LARGE SCALE GENOMIC DNA]</scope>
    <source>
        <strain evidence="1 2">DSM 25241</strain>
    </source>
</reference>
<accession>A0A841T072</accession>
<evidence type="ECO:0000313" key="1">
    <source>
        <dbReference type="EMBL" id="MBB6636266.1"/>
    </source>
</evidence>
<comment type="caution">
    <text evidence="1">The sequence shown here is derived from an EMBL/GenBank/DDBJ whole genome shotgun (WGS) entry which is preliminary data.</text>
</comment>
<dbReference type="AlphaFoldDB" id="A0A841T072"/>
<keyword evidence="2" id="KW-1185">Reference proteome</keyword>
<evidence type="ECO:0000313" key="2">
    <source>
        <dbReference type="Proteomes" id="UP000535838"/>
    </source>
</evidence>
<dbReference type="EMBL" id="JACJVQ010000017">
    <property type="protein sequence ID" value="MBB6636266.1"/>
    <property type="molecule type" value="Genomic_DNA"/>
</dbReference>
<gene>
    <name evidence="1" type="ORF">H7B67_19255</name>
</gene>
<dbReference type="RefSeq" id="WP_185121480.1">
    <property type="nucleotide sequence ID" value="NZ_JACJVQ010000017.1"/>
</dbReference>
<name>A0A841T072_9BACL</name>
<organism evidence="1 2">
    <name type="scientific">Cohnella thailandensis</name>
    <dbReference type="NCBI Taxonomy" id="557557"/>
    <lineage>
        <taxon>Bacteria</taxon>
        <taxon>Bacillati</taxon>
        <taxon>Bacillota</taxon>
        <taxon>Bacilli</taxon>
        <taxon>Bacillales</taxon>
        <taxon>Paenibacillaceae</taxon>
        <taxon>Cohnella</taxon>
    </lineage>
</organism>
<dbReference type="Proteomes" id="UP000535838">
    <property type="component" value="Unassembled WGS sequence"/>
</dbReference>
<protein>
    <submittedName>
        <fullName evidence="1">Uncharacterized protein</fullName>
    </submittedName>
</protein>
<proteinExistence type="predicted"/>